<evidence type="ECO:0000313" key="6">
    <source>
        <dbReference type="Proteomes" id="UP000051820"/>
    </source>
</evidence>
<dbReference type="Pfam" id="PF22125">
    <property type="entry name" value="Lreu_0056_like"/>
    <property type="match status" value="1"/>
</dbReference>
<dbReference type="Gene3D" id="3.30.1460.60">
    <property type="match status" value="1"/>
</dbReference>
<feature type="signal peptide" evidence="2">
    <location>
        <begin position="1"/>
        <end position="21"/>
    </location>
</feature>
<protein>
    <submittedName>
        <fullName evidence="5">Uncharacterized protein</fullName>
    </submittedName>
</protein>
<organism evidence="5 6">
    <name type="scientific">Paucilactobacillus suebicus DSM 5007 = KCTC 3549</name>
    <dbReference type="NCBI Taxonomy" id="1423807"/>
    <lineage>
        <taxon>Bacteria</taxon>
        <taxon>Bacillati</taxon>
        <taxon>Bacillota</taxon>
        <taxon>Bacilli</taxon>
        <taxon>Lactobacillales</taxon>
        <taxon>Lactobacillaceae</taxon>
        <taxon>Paucilactobacillus</taxon>
    </lineage>
</organism>
<dbReference type="CDD" id="cd15778">
    <property type="entry name" value="Lreu_0056_like"/>
    <property type="match status" value="1"/>
</dbReference>
<feature type="compositionally biased region" description="Low complexity" evidence="1">
    <location>
        <begin position="203"/>
        <end position="221"/>
    </location>
</feature>
<sequence length="344" mass="36902">MNRKMIIGTSVAVITSVALLAGCGSNSSSSKIGTNHGSSSNSYSANRNDSNGTTGTNSADTALWNSGKSAKLATYIDAWGPTMDQSYQQYKSGDDVDFYGYNFPSDFANTQVSYEDSNYNVKMSTTGEGSSSDTFNVVALYSDVDSIGGRPGGYLYLFAFKNGKPYTLVSDQTNGGGALKVTETANQDIGNAFKKIVNGGTPSSPDGSSSSESTSSSSAKSSKIDDKTTGVLVSLLANPDWFKSGVEGSIWYGTNDTDSDEVQGYSYMTANGDPTSYIYYKVNGDVVTYKQWMPRDSVADGYFETKTATISRLENDYYSTKSEKSEVQNYVNEIKPESSYDDGE</sequence>
<dbReference type="RefSeq" id="WP_010621575.1">
    <property type="nucleotide sequence ID" value="NZ_AZGF01000038.1"/>
</dbReference>
<dbReference type="Pfam" id="PF15983">
    <property type="entry name" value="DUF4767"/>
    <property type="match status" value="1"/>
</dbReference>
<feature type="region of interest" description="Disordered" evidence="1">
    <location>
        <begin position="197"/>
        <end position="223"/>
    </location>
</feature>
<dbReference type="InterPro" id="IPR031927">
    <property type="entry name" value="DUF4767"/>
</dbReference>
<dbReference type="AlphaFoldDB" id="A0A0R1W4Z2"/>
<evidence type="ECO:0000256" key="1">
    <source>
        <dbReference type="SAM" id="MobiDB-lite"/>
    </source>
</evidence>
<accession>A0A0R1W4Z2</accession>
<name>A0A0R1W4Z2_9LACO</name>
<feature type="region of interest" description="Disordered" evidence="1">
    <location>
        <begin position="26"/>
        <end position="60"/>
    </location>
</feature>
<proteinExistence type="predicted"/>
<dbReference type="EMBL" id="AZGF01000038">
    <property type="protein sequence ID" value="KRM09644.1"/>
    <property type="molecule type" value="Genomic_DNA"/>
</dbReference>
<comment type="caution">
    <text evidence="5">The sequence shown here is derived from an EMBL/GenBank/DDBJ whole genome shotgun (WGS) entry which is preliminary data.</text>
</comment>
<keyword evidence="2" id="KW-0732">Signal</keyword>
<keyword evidence="6" id="KW-1185">Reference proteome</keyword>
<feature type="domain" description="DUF4767" evidence="3">
    <location>
        <begin position="62"/>
        <end position="197"/>
    </location>
</feature>
<dbReference type="PROSITE" id="PS51257">
    <property type="entry name" value="PROKAR_LIPOPROTEIN"/>
    <property type="match status" value="1"/>
</dbReference>
<feature type="domain" description="Lreu-0056-like" evidence="4">
    <location>
        <begin position="225"/>
        <end position="335"/>
    </location>
</feature>
<evidence type="ECO:0000256" key="2">
    <source>
        <dbReference type="SAM" id="SignalP"/>
    </source>
</evidence>
<dbReference type="OrthoDB" id="2326075at2"/>
<dbReference type="Proteomes" id="UP000051820">
    <property type="component" value="Unassembled WGS sequence"/>
</dbReference>
<dbReference type="InterPro" id="IPR054365">
    <property type="entry name" value="Lreu_0056-like"/>
</dbReference>
<feature type="chain" id="PRO_5038566041" evidence="2">
    <location>
        <begin position="22"/>
        <end position="344"/>
    </location>
</feature>
<dbReference type="eggNOG" id="ENOG5030HS8">
    <property type="taxonomic scope" value="Bacteria"/>
</dbReference>
<dbReference type="STRING" id="1423807.FD16_GL001610"/>
<evidence type="ECO:0000259" key="4">
    <source>
        <dbReference type="Pfam" id="PF22125"/>
    </source>
</evidence>
<evidence type="ECO:0000259" key="3">
    <source>
        <dbReference type="Pfam" id="PF15983"/>
    </source>
</evidence>
<dbReference type="PATRIC" id="fig|1423807.3.peg.1650"/>
<evidence type="ECO:0000313" key="5">
    <source>
        <dbReference type="EMBL" id="KRM09644.1"/>
    </source>
</evidence>
<reference evidence="5 6" key="1">
    <citation type="journal article" date="2015" name="Genome Announc.">
        <title>Expanding the biotechnology potential of lactobacilli through comparative genomics of 213 strains and associated genera.</title>
        <authorList>
            <person name="Sun Z."/>
            <person name="Harris H.M."/>
            <person name="McCann A."/>
            <person name="Guo C."/>
            <person name="Argimon S."/>
            <person name="Zhang W."/>
            <person name="Yang X."/>
            <person name="Jeffery I.B."/>
            <person name="Cooney J.C."/>
            <person name="Kagawa T.F."/>
            <person name="Liu W."/>
            <person name="Song Y."/>
            <person name="Salvetti E."/>
            <person name="Wrobel A."/>
            <person name="Rasinkangas P."/>
            <person name="Parkhill J."/>
            <person name="Rea M.C."/>
            <person name="O'Sullivan O."/>
            <person name="Ritari J."/>
            <person name="Douillard F.P."/>
            <person name="Paul Ross R."/>
            <person name="Yang R."/>
            <person name="Briner A.E."/>
            <person name="Felis G.E."/>
            <person name="de Vos W.M."/>
            <person name="Barrangou R."/>
            <person name="Klaenhammer T.R."/>
            <person name="Caufield P.W."/>
            <person name="Cui Y."/>
            <person name="Zhang H."/>
            <person name="O'Toole P.W."/>
        </authorList>
    </citation>
    <scope>NUCLEOTIDE SEQUENCE [LARGE SCALE GENOMIC DNA]</scope>
    <source>
        <strain evidence="5 6">DSM 5007</strain>
    </source>
</reference>
<gene>
    <name evidence="5" type="ORF">FD16_GL001610</name>
</gene>